<feature type="transmembrane region" description="Helical" evidence="1">
    <location>
        <begin position="352"/>
        <end position="373"/>
    </location>
</feature>
<proteinExistence type="predicted"/>
<feature type="transmembrane region" description="Helical" evidence="1">
    <location>
        <begin position="439"/>
        <end position="457"/>
    </location>
</feature>
<keyword evidence="3" id="KW-1185">Reference proteome</keyword>
<protein>
    <submittedName>
        <fullName evidence="2">Uncharacterized protein</fullName>
    </submittedName>
</protein>
<accession>A0A7W5B0I8</accession>
<sequence length="558" mass="63171">MKDYSILKLLDYGQGLFERFGVDYAMMRRMLQVKLTMDRRRVPTVFMQQQDADKRAEEEEKDSNLFVRSLWLYGLLGLIMIPIVVMGDHYMFQLSLVWAILMFMITTSMISDFSSVLLDIRDKSILQTKPVSPRTIHMAKTVHIIIYLSLLTASMTLPSLVAGWITHGFVFFLLLLTEIVLADMVIVLLTALLYVLLLKFFDGERLKDTINYVQIALSIVIAVGYQVIIRSFELIDMSLGYTFRWWQVLLPPVWFAAPFELLLHGDTSIPILIMTGLALIVPILSILFYSRLMDGFERNLQKLANNSGGGSASAGHSRLTDWAARILCRSREERTFFRFTLRMLKGEREFKLKVYPSLGFAIIFPFIFMFNALRDMGWEGMAGSWWYISIYFSGIVIPTVALMLNYSGSYKGAWIYLVSPVRYQSSITQGVMKAAMVRLFAPIFLLQSVIFTAVFGLRIVPDVAAMLLSLAIYTIICFAVFNKELPFSQSFAGKKGSGGAKTAMLLVLLGGFVLIHVAALFIPHGIWIYLVLLLILNGWLWKPKGEKDAGHSKGGQTA</sequence>
<feature type="transmembrane region" description="Helical" evidence="1">
    <location>
        <begin position="70"/>
        <end position="90"/>
    </location>
</feature>
<organism evidence="2 3">
    <name type="scientific">Paenibacillus phyllosphaerae</name>
    <dbReference type="NCBI Taxonomy" id="274593"/>
    <lineage>
        <taxon>Bacteria</taxon>
        <taxon>Bacillati</taxon>
        <taxon>Bacillota</taxon>
        <taxon>Bacilli</taxon>
        <taxon>Bacillales</taxon>
        <taxon>Paenibacillaceae</taxon>
        <taxon>Paenibacillus</taxon>
    </lineage>
</organism>
<feature type="transmembrane region" description="Helical" evidence="1">
    <location>
        <begin position="385"/>
        <end position="406"/>
    </location>
</feature>
<evidence type="ECO:0000256" key="1">
    <source>
        <dbReference type="SAM" id="Phobius"/>
    </source>
</evidence>
<dbReference type="Proteomes" id="UP000570361">
    <property type="component" value="Unassembled WGS sequence"/>
</dbReference>
<feature type="transmembrane region" description="Helical" evidence="1">
    <location>
        <begin position="209"/>
        <end position="229"/>
    </location>
</feature>
<comment type="caution">
    <text evidence="2">The sequence shown here is derived from an EMBL/GenBank/DDBJ whole genome shotgun (WGS) entry which is preliminary data.</text>
</comment>
<feature type="transmembrane region" description="Helical" evidence="1">
    <location>
        <begin position="141"/>
        <end position="165"/>
    </location>
</feature>
<dbReference type="AlphaFoldDB" id="A0A7W5B0I8"/>
<feature type="transmembrane region" description="Helical" evidence="1">
    <location>
        <begin position="171"/>
        <end position="197"/>
    </location>
</feature>
<feature type="transmembrane region" description="Helical" evidence="1">
    <location>
        <begin position="526"/>
        <end position="541"/>
    </location>
</feature>
<feature type="transmembrane region" description="Helical" evidence="1">
    <location>
        <begin position="269"/>
        <end position="289"/>
    </location>
</feature>
<gene>
    <name evidence="2" type="ORF">FHS18_003932</name>
</gene>
<keyword evidence="1" id="KW-0472">Membrane</keyword>
<dbReference type="RefSeq" id="WP_183601720.1">
    <property type="nucleotide sequence ID" value="NZ_JACHXK010000009.1"/>
</dbReference>
<feature type="transmembrane region" description="Helical" evidence="1">
    <location>
        <begin position="502"/>
        <end position="520"/>
    </location>
</feature>
<reference evidence="2 3" key="1">
    <citation type="submission" date="2020-08" db="EMBL/GenBank/DDBJ databases">
        <title>Genomic Encyclopedia of Type Strains, Phase III (KMG-III): the genomes of soil and plant-associated and newly described type strains.</title>
        <authorList>
            <person name="Whitman W."/>
        </authorList>
    </citation>
    <scope>NUCLEOTIDE SEQUENCE [LARGE SCALE GENOMIC DNA]</scope>
    <source>
        <strain evidence="2 3">CECT 5862</strain>
    </source>
</reference>
<feature type="transmembrane region" description="Helical" evidence="1">
    <location>
        <begin position="463"/>
        <end position="481"/>
    </location>
</feature>
<keyword evidence="1" id="KW-1133">Transmembrane helix</keyword>
<name>A0A7W5B0I8_9BACL</name>
<dbReference type="EMBL" id="JACHXK010000009">
    <property type="protein sequence ID" value="MBB3111864.1"/>
    <property type="molecule type" value="Genomic_DNA"/>
</dbReference>
<evidence type="ECO:0000313" key="3">
    <source>
        <dbReference type="Proteomes" id="UP000570361"/>
    </source>
</evidence>
<feature type="transmembrane region" description="Helical" evidence="1">
    <location>
        <begin position="96"/>
        <end position="120"/>
    </location>
</feature>
<evidence type="ECO:0000313" key="2">
    <source>
        <dbReference type="EMBL" id="MBB3111864.1"/>
    </source>
</evidence>
<keyword evidence="1" id="KW-0812">Transmembrane</keyword>